<organism evidence="1">
    <name type="scientific">Arion vulgaris</name>
    <dbReference type="NCBI Taxonomy" id="1028688"/>
    <lineage>
        <taxon>Eukaryota</taxon>
        <taxon>Metazoa</taxon>
        <taxon>Spiralia</taxon>
        <taxon>Lophotrochozoa</taxon>
        <taxon>Mollusca</taxon>
        <taxon>Gastropoda</taxon>
        <taxon>Heterobranchia</taxon>
        <taxon>Euthyneura</taxon>
        <taxon>Panpulmonata</taxon>
        <taxon>Eupulmonata</taxon>
        <taxon>Stylommatophora</taxon>
        <taxon>Helicina</taxon>
        <taxon>Arionoidea</taxon>
        <taxon>Arionidae</taxon>
        <taxon>Arion</taxon>
    </lineage>
</organism>
<evidence type="ECO:0000313" key="1">
    <source>
        <dbReference type="EMBL" id="CEK61741.1"/>
    </source>
</evidence>
<proteinExistence type="predicted"/>
<reference evidence="1" key="1">
    <citation type="submission" date="2014-12" db="EMBL/GenBank/DDBJ databases">
        <title>Insight into the proteome of Arion vulgaris.</title>
        <authorList>
            <person name="Aradska J."/>
            <person name="Bulat T."/>
            <person name="Smidak R."/>
            <person name="Sarate P."/>
            <person name="Gangsoo J."/>
            <person name="Sialana F."/>
            <person name="Bilban M."/>
            <person name="Lubec G."/>
        </authorList>
    </citation>
    <scope>NUCLEOTIDE SEQUENCE</scope>
    <source>
        <tissue evidence="1">Skin</tissue>
    </source>
</reference>
<protein>
    <submittedName>
        <fullName evidence="1">Uncharacterized protein</fullName>
    </submittedName>
</protein>
<dbReference type="AlphaFoldDB" id="A0A0B6Z1C5"/>
<dbReference type="EMBL" id="HACG01014876">
    <property type="protein sequence ID" value="CEK61741.1"/>
    <property type="molecule type" value="Transcribed_RNA"/>
</dbReference>
<accession>A0A0B6Z1C5</accession>
<name>A0A0B6Z1C5_9EUPU</name>
<gene>
    <name evidence="1" type="primary">ORF43104</name>
</gene>
<sequence>MDTSSRMVSLLELLVNDIEPVISKFPQTSLPLGLKQRKSKLSLACDIPGAEGSNKCTSFFSNLGCPLYFFPAMNHFFQWSHP</sequence>